<evidence type="ECO:0000313" key="2">
    <source>
        <dbReference type="EMBL" id="EGV31732.1"/>
    </source>
</evidence>
<dbReference type="AlphaFoldDB" id="G2E0W0"/>
<gene>
    <name evidence="2" type="ORF">ThidrDRAFT_1933</name>
</gene>
<accession>G2E0W0</accession>
<proteinExistence type="predicted"/>
<comment type="caution">
    <text evidence="2">The sequence shown here is derived from an EMBL/GenBank/DDBJ whole genome shotgun (WGS) entry which is preliminary data.</text>
</comment>
<evidence type="ECO:0000313" key="3">
    <source>
        <dbReference type="Proteomes" id="UP000004200"/>
    </source>
</evidence>
<feature type="region of interest" description="Disordered" evidence="1">
    <location>
        <begin position="1"/>
        <end position="44"/>
    </location>
</feature>
<protein>
    <submittedName>
        <fullName evidence="2">Uncharacterized protein</fullName>
    </submittedName>
</protein>
<name>G2E0W0_9GAMM</name>
<dbReference type="RefSeq" id="WP_007040647.1">
    <property type="nucleotide sequence ID" value="NZ_AFWT01000011.1"/>
</dbReference>
<sequence>MTKERKSNKEAKKKPELTLKEKRNAKKTKEESKTVLGNVKGGLV</sequence>
<reference evidence="2 3" key="1">
    <citation type="submission" date="2011-06" db="EMBL/GenBank/DDBJ databases">
        <title>The draft genome of Thiorhodococcus drewsii AZ1.</title>
        <authorList>
            <consortium name="US DOE Joint Genome Institute (JGI-PGF)"/>
            <person name="Lucas S."/>
            <person name="Han J."/>
            <person name="Lapidus A."/>
            <person name="Cheng J.-F."/>
            <person name="Goodwin L."/>
            <person name="Pitluck S."/>
            <person name="Peters L."/>
            <person name="Land M.L."/>
            <person name="Hauser L."/>
            <person name="Vogl K."/>
            <person name="Liu Z."/>
            <person name="Imhoff J."/>
            <person name="Thiel V."/>
            <person name="Frigaard N.-U."/>
            <person name="Bryant D.A."/>
            <person name="Woyke T.J."/>
        </authorList>
    </citation>
    <scope>NUCLEOTIDE SEQUENCE [LARGE SCALE GENOMIC DNA]</scope>
    <source>
        <strain evidence="2 3">AZ1</strain>
    </source>
</reference>
<keyword evidence="3" id="KW-1185">Reference proteome</keyword>
<feature type="compositionally biased region" description="Basic and acidic residues" evidence="1">
    <location>
        <begin position="1"/>
        <end position="33"/>
    </location>
</feature>
<evidence type="ECO:0000256" key="1">
    <source>
        <dbReference type="SAM" id="MobiDB-lite"/>
    </source>
</evidence>
<dbReference type="Proteomes" id="UP000004200">
    <property type="component" value="Unassembled WGS sequence"/>
</dbReference>
<dbReference type="eggNOG" id="ENOG5033BPW">
    <property type="taxonomic scope" value="Bacteria"/>
</dbReference>
<dbReference type="EMBL" id="AFWT01000011">
    <property type="protein sequence ID" value="EGV31732.1"/>
    <property type="molecule type" value="Genomic_DNA"/>
</dbReference>
<organism evidence="2 3">
    <name type="scientific">Thiorhodococcus drewsii AZ1</name>
    <dbReference type="NCBI Taxonomy" id="765913"/>
    <lineage>
        <taxon>Bacteria</taxon>
        <taxon>Pseudomonadati</taxon>
        <taxon>Pseudomonadota</taxon>
        <taxon>Gammaproteobacteria</taxon>
        <taxon>Chromatiales</taxon>
        <taxon>Chromatiaceae</taxon>
        <taxon>Thiorhodococcus</taxon>
    </lineage>
</organism>